<proteinExistence type="predicted"/>
<dbReference type="SMART" id="SM00028">
    <property type="entry name" value="TPR"/>
    <property type="match status" value="2"/>
</dbReference>
<keyword evidence="1" id="KW-0802">TPR repeat</keyword>
<keyword evidence="3" id="KW-0812">Transmembrane</keyword>
<sequence>MATYKKRASKDKKGKSQADRIEEQSTTAEVFNTLDETAGKTEAWVAKNQKYIFIFIGVVALGVLGYLGYNEYVQKPKEQEAANEVYQANEFFQDAMNGSAATKDSLLTLALKGGEGKYGLLDIIDDYSGTKAANLANYSAGIAYLNLKDYTNAIEHLSDFSSDDPVYGAVAKGSIGDAFMQLNQPSDALDYYEKAVSHSTNDFTTPKYLLKAGIAALEAKDFAKASTFFTRIKEEFENSTEARNIDVYIGRAENAK</sequence>
<evidence type="ECO:0000256" key="3">
    <source>
        <dbReference type="SAM" id="Phobius"/>
    </source>
</evidence>
<dbReference type="Pfam" id="PF13181">
    <property type="entry name" value="TPR_8"/>
    <property type="match status" value="1"/>
</dbReference>
<dbReference type="AlphaFoldDB" id="A0A6M0CR40"/>
<accession>A0A6M0CR40</accession>
<name>A0A6M0CR40_9FLAO</name>
<feature type="region of interest" description="Disordered" evidence="2">
    <location>
        <begin position="1"/>
        <end position="22"/>
    </location>
</feature>
<evidence type="ECO:0000313" key="4">
    <source>
        <dbReference type="EMBL" id="NER18544.1"/>
    </source>
</evidence>
<comment type="caution">
    <text evidence="4">The sequence shown here is derived from an EMBL/GenBank/DDBJ whole genome shotgun (WGS) entry which is preliminary data.</text>
</comment>
<evidence type="ECO:0000313" key="5">
    <source>
        <dbReference type="Proteomes" id="UP000474296"/>
    </source>
</evidence>
<feature type="compositionally biased region" description="Basic residues" evidence="2">
    <location>
        <begin position="1"/>
        <end position="13"/>
    </location>
</feature>
<reference evidence="4 5" key="1">
    <citation type="submission" date="2020-01" db="EMBL/GenBank/DDBJ databases">
        <title>Spongiivirga citrea KCTC 32990T.</title>
        <authorList>
            <person name="Wang G."/>
        </authorList>
    </citation>
    <scope>NUCLEOTIDE SEQUENCE [LARGE SCALE GENOMIC DNA]</scope>
    <source>
        <strain evidence="4 5">KCTC 32990</strain>
    </source>
</reference>
<protein>
    <submittedName>
        <fullName evidence="4">Uncharacterized protein</fullName>
    </submittedName>
</protein>
<gene>
    <name evidence="4" type="ORF">GWK10_15095</name>
</gene>
<feature type="repeat" description="TPR" evidence="1">
    <location>
        <begin position="169"/>
        <end position="202"/>
    </location>
</feature>
<keyword evidence="3" id="KW-0472">Membrane</keyword>
<dbReference type="RefSeq" id="WP_164033229.1">
    <property type="nucleotide sequence ID" value="NZ_JAABOQ010000006.1"/>
</dbReference>
<dbReference type="SUPFAM" id="SSF48452">
    <property type="entry name" value="TPR-like"/>
    <property type="match status" value="1"/>
</dbReference>
<feature type="transmembrane region" description="Helical" evidence="3">
    <location>
        <begin position="51"/>
        <end position="69"/>
    </location>
</feature>
<dbReference type="Proteomes" id="UP000474296">
    <property type="component" value="Unassembled WGS sequence"/>
</dbReference>
<dbReference type="EMBL" id="JAABOQ010000006">
    <property type="protein sequence ID" value="NER18544.1"/>
    <property type="molecule type" value="Genomic_DNA"/>
</dbReference>
<dbReference type="InterPro" id="IPR011990">
    <property type="entry name" value="TPR-like_helical_dom_sf"/>
</dbReference>
<keyword evidence="5" id="KW-1185">Reference proteome</keyword>
<evidence type="ECO:0000256" key="2">
    <source>
        <dbReference type="SAM" id="MobiDB-lite"/>
    </source>
</evidence>
<dbReference type="PROSITE" id="PS50005">
    <property type="entry name" value="TPR"/>
    <property type="match status" value="1"/>
</dbReference>
<dbReference type="Gene3D" id="1.25.40.10">
    <property type="entry name" value="Tetratricopeptide repeat domain"/>
    <property type="match status" value="1"/>
</dbReference>
<dbReference type="InterPro" id="IPR019734">
    <property type="entry name" value="TPR_rpt"/>
</dbReference>
<organism evidence="4 5">
    <name type="scientific">Spongiivirga citrea</name>
    <dbReference type="NCBI Taxonomy" id="1481457"/>
    <lineage>
        <taxon>Bacteria</taxon>
        <taxon>Pseudomonadati</taxon>
        <taxon>Bacteroidota</taxon>
        <taxon>Flavobacteriia</taxon>
        <taxon>Flavobacteriales</taxon>
        <taxon>Flavobacteriaceae</taxon>
        <taxon>Spongiivirga</taxon>
    </lineage>
</organism>
<keyword evidence="3" id="KW-1133">Transmembrane helix</keyword>
<dbReference type="Pfam" id="PF13174">
    <property type="entry name" value="TPR_6"/>
    <property type="match status" value="1"/>
</dbReference>
<evidence type="ECO:0000256" key="1">
    <source>
        <dbReference type="PROSITE-ProRule" id="PRU00339"/>
    </source>
</evidence>